<evidence type="ECO:0000256" key="1">
    <source>
        <dbReference type="SAM" id="MobiDB-lite"/>
    </source>
</evidence>
<dbReference type="SUPFAM" id="SSF52540">
    <property type="entry name" value="P-loop containing nucleoside triphosphate hydrolases"/>
    <property type="match status" value="1"/>
</dbReference>
<feature type="region of interest" description="Disordered" evidence="1">
    <location>
        <begin position="178"/>
        <end position="234"/>
    </location>
</feature>
<feature type="region of interest" description="Disordered" evidence="1">
    <location>
        <begin position="1"/>
        <end position="68"/>
    </location>
</feature>
<dbReference type="Proteomes" id="UP001521785">
    <property type="component" value="Unassembled WGS sequence"/>
</dbReference>
<feature type="compositionally biased region" description="Low complexity" evidence="1">
    <location>
        <begin position="199"/>
        <end position="209"/>
    </location>
</feature>
<feature type="compositionally biased region" description="Basic and acidic residues" evidence="1">
    <location>
        <begin position="9"/>
        <end position="18"/>
    </location>
</feature>
<proteinExistence type="predicted"/>
<evidence type="ECO:0000313" key="2">
    <source>
        <dbReference type="EMBL" id="KAL1597158.1"/>
    </source>
</evidence>
<comment type="caution">
    <text evidence="2">The sequence shown here is derived from an EMBL/GenBank/DDBJ whole genome shotgun (WGS) entry which is preliminary data.</text>
</comment>
<name>A0ABR3QYC5_9PLEO</name>
<gene>
    <name evidence="2" type="ORF">SLS60_008740</name>
</gene>
<protein>
    <recommendedName>
        <fullName evidence="4">P-loop containing nucleoside triphosphate hydrolase protein</fullName>
    </recommendedName>
</protein>
<dbReference type="EMBL" id="JAKJXO020000013">
    <property type="protein sequence ID" value="KAL1597158.1"/>
    <property type="molecule type" value="Genomic_DNA"/>
</dbReference>
<evidence type="ECO:0008006" key="4">
    <source>
        <dbReference type="Google" id="ProtNLM"/>
    </source>
</evidence>
<sequence length="750" mass="82974">MTGGASKSTPEEGPDRRSPSTAGDLKVNERLQEQTSPHDLDLRELRSEDAMAKKKSQRPDARIPKPWPAFSPNLTDASFNLTTQEGPLGRDAWVQWHYCTSAWHANGEFKGWKWLKEHLVPRSNCSEVVIRTTVSRLRQADENYSYPMLDEQGVPLFTEIKKIITNQRMPPLIANKPTTRLGISGTSPTTPFGPRVAGPTTQISTSTPHTSPPPPAQLGDAFNPPSGEHIAAEQGPRDDLLARQLGQMRLDTCAGQDTGTSHQRESSRREQDRSSPDSIYTPLSADNSDVSEEDSLEAGATVDLDAMDILLTDHSSANVGNADHHAEIRNAPLADESIFRAKTTARLIPQFGFMGTQDQNIDNANSKLFLNTNVPFSAFVCGVQGSGKSHTTSCILENCLIPSKNLGVLQEPLSALVFSYSLFTGDGAGFSISEAAFLGAPSPRFGNAHVKKIHVLVCDTNLRRIRKLYERLPNVTVSAFKLNPRNLDIDLMLTLMNVSESDRMPLYMGAILQIIREMATASDRFDYRVFKAHVRQQRFTPDQENMLKIRLDLLESFLDLQGTNRDDMLFKPGEITIMDMSCPFVDVNTACIMFRCGLQRYLQSRASGKLVVLDEAHKYMLDVPGAKGLNQALVDTIRMQRHTGTRVVVSTQEPTLLTDLIALCSVAVIHRFSSPEWFNAIKRHIRIPEADREALMERIEGLSTGTAIVYSANSVLGYDEGRLKKGTGIMTKVKMRKRITADGGQSVLAV</sequence>
<evidence type="ECO:0000313" key="3">
    <source>
        <dbReference type="Proteomes" id="UP001521785"/>
    </source>
</evidence>
<dbReference type="Gene3D" id="3.40.50.300">
    <property type="entry name" value="P-loop containing nucleotide triphosphate hydrolases"/>
    <property type="match status" value="1"/>
</dbReference>
<accession>A0ABR3QYC5</accession>
<dbReference type="InterPro" id="IPR027417">
    <property type="entry name" value="P-loop_NTPase"/>
</dbReference>
<feature type="region of interest" description="Disordered" evidence="1">
    <location>
        <begin position="251"/>
        <end position="295"/>
    </location>
</feature>
<reference evidence="2 3" key="1">
    <citation type="submission" date="2024-02" db="EMBL/GenBank/DDBJ databases">
        <title>De novo assembly and annotation of 12 fungi associated with fruit tree decline syndrome in Ontario, Canada.</title>
        <authorList>
            <person name="Sulman M."/>
            <person name="Ellouze W."/>
            <person name="Ilyukhin E."/>
        </authorList>
    </citation>
    <scope>NUCLEOTIDE SEQUENCE [LARGE SCALE GENOMIC DNA]</scope>
    <source>
        <strain evidence="2 3">M42-189</strain>
    </source>
</reference>
<feature type="compositionally biased region" description="Basic and acidic residues" evidence="1">
    <location>
        <begin position="26"/>
        <end position="63"/>
    </location>
</feature>
<organism evidence="2 3">
    <name type="scientific">Paraconiothyrium brasiliense</name>
    <dbReference type="NCBI Taxonomy" id="300254"/>
    <lineage>
        <taxon>Eukaryota</taxon>
        <taxon>Fungi</taxon>
        <taxon>Dikarya</taxon>
        <taxon>Ascomycota</taxon>
        <taxon>Pezizomycotina</taxon>
        <taxon>Dothideomycetes</taxon>
        <taxon>Pleosporomycetidae</taxon>
        <taxon>Pleosporales</taxon>
        <taxon>Massarineae</taxon>
        <taxon>Didymosphaeriaceae</taxon>
        <taxon>Paraconiothyrium</taxon>
    </lineage>
</organism>
<feature type="compositionally biased region" description="Basic and acidic residues" evidence="1">
    <location>
        <begin position="262"/>
        <end position="275"/>
    </location>
</feature>
<keyword evidence="3" id="KW-1185">Reference proteome</keyword>